<name>A0AAV2HY01_LYMST</name>
<protein>
    <submittedName>
        <fullName evidence="1">Uncharacterized protein</fullName>
    </submittedName>
</protein>
<feature type="non-terminal residue" evidence="1">
    <location>
        <position position="1"/>
    </location>
</feature>
<organism evidence="1 2">
    <name type="scientific">Lymnaea stagnalis</name>
    <name type="common">Great pond snail</name>
    <name type="synonym">Helix stagnalis</name>
    <dbReference type="NCBI Taxonomy" id="6523"/>
    <lineage>
        <taxon>Eukaryota</taxon>
        <taxon>Metazoa</taxon>
        <taxon>Spiralia</taxon>
        <taxon>Lophotrochozoa</taxon>
        <taxon>Mollusca</taxon>
        <taxon>Gastropoda</taxon>
        <taxon>Heterobranchia</taxon>
        <taxon>Euthyneura</taxon>
        <taxon>Panpulmonata</taxon>
        <taxon>Hygrophila</taxon>
        <taxon>Lymnaeoidea</taxon>
        <taxon>Lymnaeidae</taxon>
        <taxon>Lymnaea</taxon>
    </lineage>
</organism>
<gene>
    <name evidence="1" type="ORF">GSLYS_00012237001</name>
</gene>
<sequence length="55" mass="5941">DSHINASQLRDNVAIDSVTSLRLEELKGVKEALVSKENIADDTLGDEEWSAISAS</sequence>
<proteinExistence type="predicted"/>
<comment type="caution">
    <text evidence="1">The sequence shown here is derived from an EMBL/GenBank/DDBJ whole genome shotgun (WGS) entry which is preliminary data.</text>
</comment>
<evidence type="ECO:0000313" key="1">
    <source>
        <dbReference type="EMBL" id="CAL1538416.1"/>
    </source>
</evidence>
<accession>A0AAV2HY01</accession>
<reference evidence="1 2" key="1">
    <citation type="submission" date="2024-04" db="EMBL/GenBank/DDBJ databases">
        <authorList>
            <consortium name="Genoscope - CEA"/>
            <person name="William W."/>
        </authorList>
    </citation>
    <scope>NUCLEOTIDE SEQUENCE [LARGE SCALE GENOMIC DNA]</scope>
</reference>
<dbReference type="AlphaFoldDB" id="A0AAV2HY01"/>
<dbReference type="EMBL" id="CAXITT010000297">
    <property type="protein sequence ID" value="CAL1538416.1"/>
    <property type="molecule type" value="Genomic_DNA"/>
</dbReference>
<dbReference type="Proteomes" id="UP001497497">
    <property type="component" value="Unassembled WGS sequence"/>
</dbReference>
<feature type="non-terminal residue" evidence="1">
    <location>
        <position position="55"/>
    </location>
</feature>
<keyword evidence="2" id="KW-1185">Reference proteome</keyword>
<evidence type="ECO:0000313" key="2">
    <source>
        <dbReference type="Proteomes" id="UP001497497"/>
    </source>
</evidence>